<comment type="caution">
    <text evidence="9">The sequence shown here is derived from an EMBL/GenBank/DDBJ whole genome shotgun (WGS) entry which is preliminary data.</text>
</comment>
<dbReference type="EMBL" id="CAJNDS010002259">
    <property type="protein sequence ID" value="CAE7397579.1"/>
    <property type="molecule type" value="Genomic_DNA"/>
</dbReference>
<dbReference type="EC" id="3.4.19.12" evidence="2"/>
<dbReference type="GO" id="GO:0070530">
    <property type="term" value="F:K63-linked polyubiquitin modification-dependent protein binding"/>
    <property type="evidence" value="ECO:0007669"/>
    <property type="project" value="TreeGrafter"/>
</dbReference>
<reference evidence="9" key="1">
    <citation type="submission" date="2021-02" db="EMBL/GenBank/DDBJ databases">
        <authorList>
            <person name="Dougan E. K."/>
            <person name="Rhodes N."/>
            <person name="Thang M."/>
            <person name="Chan C."/>
        </authorList>
    </citation>
    <scope>NUCLEOTIDE SEQUENCE</scope>
</reference>
<dbReference type="GO" id="GO:0004843">
    <property type="term" value="F:cysteine-type deubiquitinase activity"/>
    <property type="evidence" value="ECO:0007669"/>
    <property type="project" value="UniProtKB-EC"/>
</dbReference>
<evidence type="ECO:0000313" key="10">
    <source>
        <dbReference type="Proteomes" id="UP000604046"/>
    </source>
</evidence>
<accession>A0A812QPI5</accession>
<gene>
    <name evidence="9" type="ORF">SNAT2548_LOCUS21644</name>
</gene>
<evidence type="ECO:0000256" key="2">
    <source>
        <dbReference type="ARBA" id="ARBA00012759"/>
    </source>
</evidence>
<comment type="catalytic activity">
    <reaction evidence="1">
        <text>Thiol-dependent hydrolysis of ester, thioester, amide, peptide and isopeptide bonds formed by the C-terminal Gly of ubiquitin (a 76-residue protein attached to proteins as an intracellular targeting signal).</text>
        <dbReference type="EC" id="3.4.19.12"/>
    </reaction>
</comment>
<dbReference type="GO" id="GO:0005634">
    <property type="term" value="C:nucleus"/>
    <property type="evidence" value="ECO:0007669"/>
    <property type="project" value="TreeGrafter"/>
</dbReference>
<feature type="domain" description="DUF3638" evidence="7">
    <location>
        <begin position="2357"/>
        <end position="2569"/>
    </location>
</feature>
<dbReference type="Proteomes" id="UP000604046">
    <property type="component" value="Unassembled WGS sequence"/>
</dbReference>
<keyword evidence="5" id="KW-0378">Hydrolase</keyword>
<evidence type="ECO:0000313" key="9">
    <source>
        <dbReference type="EMBL" id="CAE7397579.1"/>
    </source>
</evidence>
<keyword evidence="6" id="KW-0788">Thiol protease</keyword>
<evidence type="ECO:0000256" key="5">
    <source>
        <dbReference type="ARBA" id="ARBA00022801"/>
    </source>
</evidence>
<feature type="domain" description="DUF3645" evidence="8">
    <location>
        <begin position="2762"/>
        <end position="2793"/>
    </location>
</feature>
<dbReference type="Pfam" id="PF12340">
    <property type="entry name" value="DUF3638"/>
    <property type="match status" value="1"/>
</dbReference>
<sequence>MQDLPHPCAEPTLSEGETRDEFYQFLETLLAKLREVADQPGSLAIVPCTLARRDLLYLISGSMQQLLGGWLRRRVSTASLSDDLGHCVLLVLYRSPHAEEFVLGVVNTGEGLQYHPASLSRLQPNPEMPLRQSPLILTSIPTERVCNSALWYLLYRQILHPDPENGPEAMYGHLLPFLNERPLSASSAPQWTEQLPVPVAGDRSFAIAVERSVRFALVLSGLEPADATWWSSVGLRRALVECMQEALAVQGLRAPAPAEFALLRVGVSSLARAAAQSTASSEHSQNSSQRRSRLPEVQAVIEAADRKAIALEHSQRNSRSVQPPQLWDDLWSAASKQDCHFGGFGRMLSQDVEALKGEVKHGVLILPALPAALHTQIGNCTEAAECCRLVSSMLTLMTNQRDRLLQASASCFTLVVHLVCRLMPMPLPLDDDCWPEKCFWAGQPLTLETKRDLLRSLHFISRYFSASAEDLRATRETDGARTCVAAALVAMMDALLRRPIDLLDKRTAVEERHGDLLSLHYSGAAGGAQSPCKPFILDSSTFRETSEALLLPQPELALLRAQVLDYFQSLSTLASSRGSSAKRLFRQLTRVTVKVKEGIKEAVREGVKEGVKEGAREGSEETQHLFTFEKGMALGPADRLLVEQLGLSIGLEAAGDSAHLLLSGEQPQLLDFFPELAWFRDAVFLWKVLLLPPPDEEPGKASPRESLSAALGAPLVWRWLGKGRSGPGPEEGTFVVQGFETVLPNTQGFSFKAWWKSRRWQGLRGLKRWLGGQSENENYNSKFRALSRANPSLLVGSAVETEEDILALQSVPCFGGSLKASESELLLTYLVAPYVRVPLVLNFFSDKQRMTLLQEPQLQAVLDAVLFEPGPWLTHQAALAGPPTMIPAKSISSPATRAGLLLNELQYSPEPVLDSVLQLLQFAYEQDPGRPGTGREGLILFILRLAVRVESHAKLVLQHARGSSTGAGARQVAPRPEKLEALEERARRLSGVLRNTILEMMLQWASQAVKRKPRKLDTAARVHAHIAFLFKNHQPDSVRDTSVFLASQVFVIMNSFKPSVQRTPSSQMLGVGEFELFDVFERWRTPIASWLRNHPKEAAITMENIERVVTCKGTADITAPDANRIWHEMPHEPGNWASRPVRESNHDNVGDAIAGESYRDWLLRTYHQVSQGSGAEVVVSVNQGRYHCRDAGLQLLPEHVLQTPHLLEACGNMEHMQVVLREETAHRTCYELVGQNYEVHCWDAEKLNENGWPEWLDVRGLQTVGDKAPWLAEVLDPLLAKLEVSDMTLYYLASKQEKAAHPDAWLLGIPKKGFIKEIAIWRSPAYVELFDLVSHGRHVHRKLVFTSDMVWSFHSPSGPELPMYSSPNAGWSLCKGCAQAPTARGFTVRIFRTSGARGSLATIEKRHEWHERHERCTGDFAWALVQGQEEYIPQEMIQGLLPDALLDRYKFWRSKEASGEVLVGEERVATDQPTELIVKMHAANKKSLSSSSDVAVVWIHMDTAVSPSIPAPSFRLPLFSEAQLPPGPVRSGDCGGGAEKAGLGGHEPEFLVNAKSGMCGLTMLLTRLENLSHILVWSRNADGSGGVHRVELPRLMLSFSMAHDRLHCDQLAGYWILERPQLTSNLVHQLLAQWGGGTVLLETASGDLSVLVSALSEPVRPWADALSPAERFLPGQLVLRRGKPSWMANLAEGSRYYFYPLHRCGMMVFTPTPAAALYLLLCRYLTWHFQEVAAMASAISEVSGPEERQLWECLSVLQGECHADAVACRLHLTLASLPFGKDARPPWDVLKQLIEYSSKRHLVSAACALPAYGELVLQNLPEVLGQVSVPLLATRRQMLEHLIARSLAETHLGSSEACRHSGTQKSMTAPLGPQLEDVGFDRVPYRHVLGEVGLFQRMACSMQGLTYSRPEGERPVVENFAALRFLDALFGRAGAQTGALLSFRGSFFLIYELFTGTLEVKLLPEDKPSILASALLRLVSGAGGAGVGITQMEMAVLRSLDSTPEVRGEMPLWGSAAAKRVWQVGALIKLDHDSSSRLLKNAVKHLRQCQQYLQPVKQFAEFEKADGKLVIDPQDLNHRRQWAPPLTEDVNCTSRGFETKAPSMLCLGTCPLAQIVSDCCGQDPLQSKRRENSNNDGNDTNETNCHLLKLWLQKLCGPHADPNFRFASLPPAQRTLSRLLGELGLFLSSTTAETLQELLIQPTCLAKLVDVLRNQGQEDMRQATLMVTEVVEEANRGSARDWLWRRCGTAVQLSFSSLVAALMASEPSCSDALFRANQELQEEKMRTVLEKVAQSLALVVRVGQVTRAMEKALELQSAIRRRSEALIVTLKARALSEELLARRHHSRVRGPFVLFDPRLMVFEFLFDIMLRETQVRILGTILHSAKAGQSMTHQMIMGDGKTTVIAPLLALILADGKSLVCSCMPACLAEMTRAVLTKCFSSPVAPRAVIMFKFGRTSHADRALFEKLEAARHGKAIVVAEPTSLKSLVLSLLQSLSQLDEAMSGSSKRWWKTADANRTRLLEAEAYACAQVLRMFHRSVLLLDEVDLLLDPLKSELNWPMGTKRPIDLVDSKEDGKMSPLDNHSRCLRGKLPFHLLDAVFAATKAAMELSEPTAEQVGKLMAVSFGDRREAAQSLQELAAELKVGCEARQVRLSPHVVIHSQSFYESHLLPPLAKWTALFLESHNGGLGLTAAELRRVLRQPRDMDVVVAQQLGRESGPAAQLFNLCLRWLHSFLPFLLKKVHRVSYGLLSAEQLASENAPRSRQLLAVPFVGKDQPSEQAEFSHPDVAIGFSVLAYRLQGLRSGDLAALIASLQADMKLQTGIAYHKRLANRTFVKLIVKAGGRVRGFSAEGEWLGDRKGLSGLSFNEVAEVEQTFLPLESVDLNDKEQIAQLWVLLRAEPCAVEQFLLSVLQPGVGTVDVSDHQLTAAAQDLAGEQLFGLCLGFSGTPNDLLPSRLGRCCYAEGVDGRILGTLANSDVVNVVEVADWTPRTLLELAAGVDGPCFNAFIDVGASWHSSLP</sequence>
<dbReference type="InterPro" id="IPR022105">
    <property type="entry name" value="DUF3645"/>
</dbReference>
<dbReference type="InterPro" id="IPR051346">
    <property type="entry name" value="OTU_Deubiquitinase"/>
</dbReference>
<evidence type="ECO:0000259" key="8">
    <source>
        <dbReference type="Pfam" id="PF12359"/>
    </source>
</evidence>
<dbReference type="Pfam" id="PF12359">
    <property type="entry name" value="DUF3645"/>
    <property type="match status" value="1"/>
</dbReference>
<evidence type="ECO:0000259" key="7">
    <source>
        <dbReference type="Pfam" id="PF12340"/>
    </source>
</evidence>
<evidence type="ECO:0000256" key="3">
    <source>
        <dbReference type="ARBA" id="ARBA00022670"/>
    </source>
</evidence>
<dbReference type="GO" id="GO:0071947">
    <property type="term" value="P:protein deubiquitination involved in ubiquitin-dependent protein catabolic process"/>
    <property type="evidence" value="ECO:0007669"/>
    <property type="project" value="TreeGrafter"/>
</dbReference>
<protein>
    <recommendedName>
        <fullName evidence="2">ubiquitinyl hydrolase 1</fullName>
        <ecNumber evidence="2">3.4.19.12</ecNumber>
    </recommendedName>
</protein>
<dbReference type="GO" id="GO:0005737">
    <property type="term" value="C:cytoplasm"/>
    <property type="evidence" value="ECO:0007669"/>
    <property type="project" value="TreeGrafter"/>
</dbReference>
<proteinExistence type="predicted"/>
<dbReference type="PANTHER" id="PTHR13367:SF28">
    <property type="entry name" value="UBIQUITIN THIOESTERASE ZRANB1"/>
    <property type="match status" value="1"/>
</dbReference>
<dbReference type="OrthoDB" id="2684236at2759"/>
<dbReference type="InterPro" id="IPR022099">
    <property type="entry name" value="DUF3638"/>
</dbReference>
<keyword evidence="4" id="KW-0833">Ubl conjugation pathway</keyword>
<evidence type="ECO:0000256" key="4">
    <source>
        <dbReference type="ARBA" id="ARBA00022786"/>
    </source>
</evidence>
<evidence type="ECO:0000256" key="6">
    <source>
        <dbReference type="ARBA" id="ARBA00022807"/>
    </source>
</evidence>
<dbReference type="PANTHER" id="PTHR13367">
    <property type="entry name" value="UBIQUITIN THIOESTERASE"/>
    <property type="match status" value="1"/>
</dbReference>
<keyword evidence="3" id="KW-0645">Protease</keyword>
<organism evidence="9 10">
    <name type="scientific">Symbiodinium natans</name>
    <dbReference type="NCBI Taxonomy" id="878477"/>
    <lineage>
        <taxon>Eukaryota</taxon>
        <taxon>Sar</taxon>
        <taxon>Alveolata</taxon>
        <taxon>Dinophyceae</taxon>
        <taxon>Suessiales</taxon>
        <taxon>Symbiodiniaceae</taxon>
        <taxon>Symbiodinium</taxon>
    </lineage>
</organism>
<name>A0A812QPI5_9DINO</name>
<keyword evidence="10" id="KW-1185">Reference proteome</keyword>
<evidence type="ECO:0000256" key="1">
    <source>
        <dbReference type="ARBA" id="ARBA00000707"/>
    </source>
</evidence>